<reference evidence="4 5" key="1">
    <citation type="submission" date="2014-07" db="EMBL/GenBank/DDBJ databases">
        <title>Genome Sequence of Rhodococcus opacus Strain R7, a Biodegrader of Mono- and Polycyclic Aromatic Hydrocarbons.</title>
        <authorList>
            <person name="Di Gennaro P."/>
            <person name="Zampolli J."/>
            <person name="Presti I."/>
            <person name="Cappelletti M."/>
            <person name="D'Ursi P."/>
            <person name="Orro A."/>
            <person name="Mezzelani A."/>
            <person name="Milanesi L."/>
        </authorList>
    </citation>
    <scope>NUCLEOTIDE SEQUENCE [LARGE SCALE GENOMIC DNA]</scope>
    <source>
        <strain evidence="4 5">R7</strain>
    </source>
</reference>
<dbReference type="PRINTS" id="PR00081">
    <property type="entry name" value="GDHRDH"/>
</dbReference>
<dbReference type="NCBIfam" id="NF006119">
    <property type="entry name" value="PRK08264.1-5"/>
    <property type="match status" value="1"/>
</dbReference>
<dbReference type="SUPFAM" id="SSF51735">
    <property type="entry name" value="NAD(P)-binding Rossmann-fold domains"/>
    <property type="match status" value="1"/>
</dbReference>
<dbReference type="eggNOG" id="COG4221">
    <property type="taxonomic scope" value="Bacteria"/>
</dbReference>
<dbReference type="InterPro" id="IPR036291">
    <property type="entry name" value="NAD(P)-bd_dom_sf"/>
</dbReference>
<sequence>MTTIQDRTVLVTGAGRGLGRAFVAEALARGARTVYASARDTSTIEEHPRVVPVELDVTNPESVYAAAEHVGDLGVLINNAGILIGESPLTGDLDGMRRELETNLYGPLNVTRALAPIIAANGGGAILNVHSVLSWLAVGGSYSVSKAALWSATNAMRAELAAQNIQVVGLHLGYMDTDMTSGLDVPKISAAEVARLAFDGIESGAREVLADDTTRTVKAALSGDLDVLYPQSVRQGAA</sequence>
<dbReference type="GO" id="GO:0016491">
    <property type="term" value="F:oxidoreductase activity"/>
    <property type="evidence" value="ECO:0007669"/>
    <property type="project" value="UniProtKB-KW"/>
</dbReference>
<dbReference type="Pfam" id="PF00106">
    <property type="entry name" value="adh_short"/>
    <property type="match status" value="1"/>
</dbReference>
<dbReference type="PANTHER" id="PTHR44169:SF6">
    <property type="entry name" value="NADPH-DEPENDENT 1-ACYLDIHYDROXYACETONE PHOSPHATE REDUCTASE"/>
    <property type="match status" value="1"/>
</dbReference>
<evidence type="ECO:0000313" key="5">
    <source>
        <dbReference type="Proteomes" id="UP000028488"/>
    </source>
</evidence>
<organism evidence="4 5">
    <name type="scientific">Rhodococcus opacus</name>
    <name type="common">Nocardia opaca</name>
    <dbReference type="NCBI Taxonomy" id="37919"/>
    <lineage>
        <taxon>Bacteria</taxon>
        <taxon>Bacillati</taxon>
        <taxon>Actinomycetota</taxon>
        <taxon>Actinomycetes</taxon>
        <taxon>Mycobacteriales</taxon>
        <taxon>Nocardiaceae</taxon>
        <taxon>Rhodococcus</taxon>
    </lineage>
</organism>
<protein>
    <submittedName>
        <fullName evidence="4">Short-chain dehydrogenase</fullName>
    </submittedName>
</protein>
<dbReference type="RefSeq" id="WP_128641858.1">
    <property type="nucleotide sequence ID" value="NZ_CP008947.1"/>
</dbReference>
<name>A0A076EWH9_RHOOP</name>
<dbReference type="EMBL" id="CP008947">
    <property type="protein sequence ID" value="AII09738.1"/>
    <property type="molecule type" value="Genomic_DNA"/>
</dbReference>
<dbReference type="PRINTS" id="PR00080">
    <property type="entry name" value="SDRFAMILY"/>
</dbReference>
<dbReference type="InterPro" id="IPR002347">
    <property type="entry name" value="SDR_fam"/>
</dbReference>
<dbReference type="PANTHER" id="PTHR44169">
    <property type="entry name" value="NADPH-DEPENDENT 1-ACYLDIHYDROXYACETONE PHOSPHATE REDUCTASE"/>
    <property type="match status" value="1"/>
</dbReference>
<dbReference type="Gene3D" id="3.40.50.720">
    <property type="entry name" value="NAD(P)-binding Rossmann-like Domain"/>
    <property type="match status" value="1"/>
</dbReference>
<evidence type="ECO:0000256" key="1">
    <source>
        <dbReference type="ARBA" id="ARBA00006484"/>
    </source>
</evidence>
<evidence type="ECO:0000256" key="2">
    <source>
        <dbReference type="ARBA" id="ARBA00023002"/>
    </source>
</evidence>
<evidence type="ECO:0000256" key="3">
    <source>
        <dbReference type="RuleBase" id="RU000363"/>
    </source>
</evidence>
<comment type="similarity">
    <text evidence="1 3">Belongs to the short-chain dehydrogenases/reductases (SDR) family.</text>
</comment>
<dbReference type="Proteomes" id="UP000028488">
    <property type="component" value="Chromosome"/>
</dbReference>
<proteinExistence type="inferred from homology"/>
<accession>A0A076EWH9</accession>
<dbReference type="AlphaFoldDB" id="A0A076EWH9"/>
<gene>
    <name evidence="4" type="ORF">EP51_35890</name>
</gene>
<keyword evidence="2" id="KW-0560">Oxidoreductase</keyword>
<evidence type="ECO:0000313" key="4">
    <source>
        <dbReference type="EMBL" id="AII09738.1"/>
    </source>
</evidence>